<dbReference type="AlphaFoldDB" id="A0A3P3WDV9"/>
<dbReference type="EMBL" id="RQVQ01000001">
    <property type="protein sequence ID" value="RRJ93332.1"/>
    <property type="molecule type" value="Genomic_DNA"/>
</dbReference>
<organism evidence="3 4">
    <name type="scientific">Paenimyroides tangerinum</name>
    <dbReference type="NCBI Taxonomy" id="2488728"/>
    <lineage>
        <taxon>Bacteria</taxon>
        <taxon>Pseudomonadati</taxon>
        <taxon>Bacteroidota</taxon>
        <taxon>Flavobacteriia</taxon>
        <taxon>Flavobacteriales</taxon>
        <taxon>Flavobacteriaceae</taxon>
        <taxon>Paenimyroides</taxon>
    </lineage>
</organism>
<accession>A0A3P3WDV9</accession>
<dbReference type="InterPro" id="IPR011250">
    <property type="entry name" value="OMP/PagP_B-barrel"/>
</dbReference>
<dbReference type="OrthoDB" id="947434at2"/>
<reference evidence="3 4" key="1">
    <citation type="submission" date="2018-11" db="EMBL/GenBank/DDBJ databases">
        <title>Flavobacterium sp. nov., YIM 102701-2 draft genome.</title>
        <authorList>
            <person name="Li G."/>
            <person name="Jiang Y."/>
        </authorList>
    </citation>
    <scope>NUCLEOTIDE SEQUENCE [LARGE SCALE GENOMIC DNA]</scope>
    <source>
        <strain evidence="3 4">YIM 102701-2</strain>
    </source>
</reference>
<dbReference type="InterPro" id="IPR025665">
    <property type="entry name" value="Beta-barrel_OMP_2"/>
</dbReference>
<protein>
    <submittedName>
        <fullName evidence="3">PorT family protein</fullName>
    </submittedName>
</protein>
<feature type="domain" description="Outer membrane protein beta-barrel" evidence="2">
    <location>
        <begin position="19"/>
        <end position="161"/>
    </location>
</feature>
<keyword evidence="1" id="KW-0732">Signal</keyword>
<dbReference type="RefSeq" id="WP_125016410.1">
    <property type="nucleotide sequence ID" value="NZ_RQVQ01000001.1"/>
</dbReference>
<gene>
    <name evidence="3" type="ORF">EG240_00775</name>
</gene>
<feature type="chain" id="PRO_5017941149" evidence="1">
    <location>
        <begin position="21"/>
        <end position="191"/>
    </location>
</feature>
<evidence type="ECO:0000259" key="2">
    <source>
        <dbReference type="Pfam" id="PF13568"/>
    </source>
</evidence>
<evidence type="ECO:0000256" key="1">
    <source>
        <dbReference type="SAM" id="SignalP"/>
    </source>
</evidence>
<evidence type="ECO:0000313" key="3">
    <source>
        <dbReference type="EMBL" id="RRJ93332.1"/>
    </source>
</evidence>
<keyword evidence="4" id="KW-1185">Reference proteome</keyword>
<dbReference type="SUPFAM" id="SSF56925">
    <property type="entry name" value="OMPA-like"/>
    <property type="match status" value="1"/>
</dbReference>
<proteinExistence type="predicted"/>
<dbReference type="Proteomes" id="UP000275719">
    <property type="component" value="Unassembled WGS sequence"/>
</dbReference>
<feature type="signal peptide" evidence="1">
    <location>
        <begin position="1"/>
        <end position="20"/>
    </location>
</feature>
<dbReference type="Pfam" id="PF13568">
    <property type="entry name" value="OMP_b-brl_2"/>
    <property type="match status" value="1"/>
</dbReference>
<sequence>MKKITFCVLILFAFTSVVQAQSFSVGPKVGANFSSLTGVKDGKSKTGYYFGAFAEVGFGKLSIQPEVLYTAQGGKVEGVEINNSYVSVPIMFKYKLIAGLSAELGPKFDFLTKSDTKFLNTKFDTKDSYQSFNFGLGIGLSYKLPLGINVDARYNFGLSKLGKNTSIDGIPSSGTNSKNDVFQIGVGYRFL</sequence>
<evidence type="ECO:0000313" key="4">
    <source>
        <dbReference type="Proteomes" id="UP000275719"/>
    </source>
</evidence>
<comment type="caution">
    <text evidence="3">The sequence shown here is derived from an EMBL/GenBank/DDBJ whole genome shotgun (WGS) entry which is preliminary data.</text>
</comment>
<name>A0A3P3WDV9_9FLAO</name>